<dbReference type="Proteomes" id="UP000037393">
    <property type="component" value="Unassembled WGS sequence"/>
</dbReference>
<dbReference type="PANTHER" id="PTHR13794">
    <property type="entry name" value="ENOLASE SUPERFAMILY, MANDELATE RACEMASE"/>
    <property type="match status" value="1"/>
</dbReference>
<dbReference type="Pfam" id="PF02746">
    <property type="entry name" value="MR_MLE_N"/>
    <property type="match status" value="1"/>
</dbReference>
<comment type="caution">
    <text evidence="5">The sequence shown here is derived from an EMBL/GenBank/DDBJ whole genome shotgun (WGS) entry which is preliminary data.</text>
</comment>
<dbReference type="SFLD" id="SFLDG00179">
    <property type="entry name" value="mandelate_racemase"/>
    <property type="match status" value="1"/>
</dbReference>
<dbReference type="InterPro" id="IPR029065">
    <property type="entry name" value="Enolase_C-like"/>
</dbReference>
<evidence type="ECO:0000256" key="2">
    <source>
        <dbReference type="ARBA" id="ARBA00022723"/>
    </source>
</evidence>
<name>A0A0L0GHZ8_9ENTR</name>
<protein>
    <recommendedName>
        <fullName evidence="4">Mandelate racemase/muconate lactonizing enzyme C-terminal domain-containing protein</fullName>
    </recommendedName>
</protein>
<evidence type="ECO:0000313" key="6">
    <source>
        <dbReference type="Proteomes" id="UP000037393"/>
    </source>
</evidence>
<dbReference type="InterPro" id="IPR029017">
    <property type="entry name" value="Enolase-like_N"/>
</dbReference>
<dbReference type="Gene3D" id="3.20.20.120">
    <property type="entry name" value="Enolase-like C-terminal domain"/>
    <property type="match status" value="1"/>
</dbReference>
<dbReference type="GO" id="GO:0016836">
    <property type="term" value="F:hydro-lyase activity"/>
    <property type="evidence" value="ECO:0007669"/>
    <property type="project" value="TreeGrafter"/>
</dbReference>
<dbReference type="InterPro" id="IPR018110">
    <property type="entry name" value="Mandel_Rmase/mucon_lact_enz_CS"/>
</dbReference>
<organism evidence="5 6">
    <name type="scientific">Trabulsiella odontotermitis</name>
    <dbReference type="NCBI Taxonomy" id="379893"/>
    <lineage>
        <taxon>Bacteria</taxon>
        <taxon>Pseudomonadati</taxon>
        <taxon>Pseudomonadota</taxon>
        <taxon>Gammaproteobacteria</taxon>
        <taxon>Enterobacterales</taxon>
        <taxon>Enterobacteriaceae</taxon>
        <taxon>Trabulsiella</taxon>
    </lineage>
</organism>
<evidence type="ECO:0000256" key="1">
    <source>
        <dbReference type="ARBA" id="ARBA00001946"/>
    </source>
</evidence>
<keyword evidence="2" id="KW-0479">Metal-binding</keyword>
<dbReference type="InterPro" id="IPR013342">
    <property type="entry name" value="Mandelate_racemase_C"/>
</dbReference>
<dbReference type="STRING" id="379893.GCA_001297775_02292"/>
<dbReference type="GO" id="GO:0009063">
    <property type="term" value="P:amino acid catabolic process"/>
    <property type="evidence" value="ECO:0007669"/>
    <property type="project" value="InterPro"/>
</dbReference>
<dbReference type="AlphaFoldDB" id="A0A0L0GHZ8"/>
<dbReference type="CDD" id="cd03316">
    <property type="entry name" value="MR_like"/>
    <property type="match status" value="1"/>
</dbReference>
<feature type="domain" description="Mandelate racemase/muconate lactonizing enzyme C-terminal" evidence="4">
    <location>
        <begin position="146"/>
        <end position="243"/>
    </location>
</feature>
<evidence type="ECO:0000256" key="3">
    <source>
        <dbReference type="ARBA" id="ARBA00022842"/>
    </source>
</evidence>
<dbReference type="PROSITE" id="PS00908">
    <property type="entry name" value="MR_MLE_1"/>
    <property type="match status" value="1"/>
</dbReference>
<dbReference type="InterPro" id="IPR046945">
    <property type="entry name" value="RHMD-like"/>
</dbReference>
<dbReference type="SFLD" id="SFLDS00001">
    <property type="entry name" value="Enolase"/>
    <property type="match status" value="1"/>
</dbReference>
<dbReference type="GO" id="GO:0000287">
    <property type="term" value="F:magnesium ion binding"/>
    <property type="evidence" value="ECO:0007669"/>
    <property type="project" value="TreeGrafter"/>
</dbReference>
<comment type="cofactor">
    <cofactor evidence="1">
        <name>Mg(2+)</name>
        <dbReference type="ChEBI" id="CHEBI:18420"/>
    </cofactor>
</comment>
<keyword evidence="6" id="KW-1185">Reference proteome</keyword>
<evidence type="ECO:0000313" key="5">
    <source>
        <dbReference type="EMBL" id="KNC88426.1"/>
    </source>
</evidence>
<dbReference type="Pfam" id="PF13378">
    <property type="entry name" value="MR_MLE_C"/>
    <property type="match status" value="1"/>
</dbReference>
<reference evidence="5 6" key="1">
    <citation type="journal article" date="2015" name="Appl. Environ. Microbiol.">
        <title>The Enterobacterium Trabulsiella odontotermitis Presents Novel Adaptations Related to Its Association with Fungus-Growing Termites.</title>
        <authorList>
            <person name="Sapountzis P."/>
            <person name="Gruntjes T."/>
            <person name="Otani S."/>
            <person name="Estevez J."/>
            <person name="da Costa R.R."/>
            <person name="Plunkett G.3rd."/>
            <person name="Perna N.T."/>
            <person name="Poulsen M."/>
        </authorList>
    </citation>
    <scope>NUCLEOTIDE SEQUENCE [LARGE SCALE GENOMIC DNA]</scope>
    <source>
        <strain evidence="5 6">12</strain>
    </source>
</reference>
<dbReference type="SUPFAM" id="SSF51604">
    <property type="entry name" value="Enolase C-terminal domain-like"/>
    <property type="match status" value="1"/>
</dbReference>
<sequence>MMKIKSINTRVITDELPEKFGMSQWFWNKRAICIVEVQTDEGITGWGECFGPAQANAALINELFAPLLTGKNPLQRRVIWEEMYNRTREFGRKGIAITALSGIDIALWDIFGKATGKPIAELLGADLETPVTAYASSFYYSPTDDFRQIAIDARNGLDEGYQHFKMKVGALTLAEDIKRVARVRELIGPNATLAVDANRAYTTHEALKFAQAIAQYDISWFEEPILPDDTAAYHQLKQQFPMKLAAGESEFTRFGFRRFLEADCVDIVQPDVAACGGISEILNIAALSTTYSVECYPHQWGSGISLAATLHVMAALPAAVPRMAKEPARLELDRAPNIFRDTLTDLKIGPVMTVPHQPGLGIEVDPDMLDHYALK</sequence>
<dbReference type="PATRIC" id="fig|379893.4.peg.2193"/>
<dbReference type="GO" id="GO:0016052">
    <property type="term" value="P:carbohydrate catabolic process"/>
    <property type="evidence" value="ECO:0007669"/>
    <property type="project" value="TreeGrafter"/>
</dbReference>
<dbReference type="PANTHER" id="PTHR13794:SF58">
    <property type="entry name" value="MITOCHONDRIAL ENOLASE SUPERFAMILY MEMBER 1"/>
    <property type="match status" value="1"/>
</dbReference>
<dbReference type="Gene3D" id="3.30.390.10">
    <property type="entry name" value="Enolase-like, N-terminal domain"/>
    <property type="match status" value="1"/>
</dbReference>
<dbReference type="EMBL" id="JNGI01000183">
    <property type="protein sequence ID" value="KNC88426.1"/>
    <property type="molecule type" value="Genomic_DNA"/>
</dbReference>
<gene>
    <name evidence="5" type="ORF">GM31_10775</name>
</gene>
<dbReference type="SMART" id="SM00922">
    <property type="entry name" value="MR_MLE"/>
    <property type="match status" value="1"/>
</dbReference>
<proteinExistence type="predicted"/>
<evidence type="ECO:0000259" key="4">
    <source>
        <dbReference type="SMART" id="SM00922"/>
    </source>
</evidence>
<keyword evidence="3" id="KW-0460">Magnesium</keyword>
<dbReference type="SUPFAM" id="SSF54826">
    <property type="entry name" value="Enolase N-terminal domain-like"/>
    <property type="match status" value="1"/>
</dbReference>
<accession>A0A0L0GHZ8</accession>
<dbReference type="InterPro" id="IPR013341">
    <property type="entry name" value="Mandelate_racemase_N_dom"/>
</dbReference>
<dbReference type="InterPro" id="IPR036849">
    <property type="entry name" value="Enolase-like_C_sf"/>
</dbReference>